<accession>A0ABN8CDV2</accession>
<feature type="signal peptide" evidence="5">
    <location>
        <begin position="1"/>
        <end position="23"/>
    </location>
</feature>
<evidence type="ECO:0000256" key="1">
    <source>
        <dbReference type="ARBA" id="ARBA00004613"/>
    </source>
</evidence>
<evidence type="ECO:0000256" key="4">
    <source>
        <dbReference type="ARBA" id="ARBA00023026"/>
    </source>
</evidence>
<evidence type="ECO:0000256" key="5">
    <source>
        <dbReference type="SAM" id="SignalP"/>
    </source>
</evidence>
<dbReference type="Proteomes" id="UP001157938">
    <property type="component" value="Unassembled WGS sequence"/>
</dbReference>
<protein>
    <submittedName>
        <fullName evidence="6">Uncharacterized protein</fullName>
    </submittedName>
</protein>
<gene>
    <name evidence="6" type="ORF">PFR001_LOCUS6813</name>
</gene>
<dbReference type="EMBL" id="CAKLBC010001354">
    <property type="protein sequence ID" value="CAH0491554.1"/>
    <property type="molecule type" value="Genomic_DNA"/>
</dbReference>
<evidence type="ECO:0000313" key="7">
    <source>
        <dbReference type="Proteomes" id="UP001157938"/>
    </source>
</evidence>
<dbReference type="InterPro" id="IPR008701">
    <property type="entry name" value="NPP1"/>
</dbReference>
<evidence type="ECO:0000256" key="3">
    <source>
        <dbReference type="ARBA" id="ARBA00022525"/>
    </source>
</evidence>
<organism evidence="6 7">
    <name type="scientific">Peronospora farinosa</name>
    <dbReference type="NCBI Taxonomy" id="134698"/>
    <lineage>
        <taxon>Eukaryota</taxon>
        <taxon>Sar</taxon>
        <taxon>Stramenopiles</taxon>
        <taxon>Oomycota</taxon>
        <taxon>Peronosporomycetes</taxon>
        <taxon>Peronosporales</taxon>
        <taxon>Peronosporaceae</taxon>
        <taxon>Peronospora</taxon>
    </lineage>
</organism>
<reference evidence="6 7" key="1">
    <citation type="submission" date="2021-11" db="EMBL/GenBank/DDBJ databases">
        <authorList>
            <person name="Islam A."/>
            <person name="Islam S."/>
            <person name="Flora M.S."/>
            <person name="Rahman M."/>
            <person name="Ziaur R.M."/>
            <person name="Epstein J.H."/>
            <person name="Hassan M."/>
            <person name="Klassen M."/>
            <person name="Woodard K."/>
            <person name="Webb A."/>
            <person name="Webby R.J."/>
            <person name="El Zowalaty M.E."/>
        </authorList>
    </citation>
    <scope>NUCLEOTIDE SEQUENCE [LARGE SCALE GENOMIC DNA]</scope>
    <source>
        <strain evidence="6">Pf1</strain>
    </source>
</reference>
<sequence length="180" mass="20002">MKIAGFLCVALAGITTVVDHVTAKEAGYINAPLKSCPKFQEDQSRRHTTVSPAYRLSQEGYISGGLNPTGPSDGQCKGNRYGSQVYGRAAWYKGKYAIMYAWYFPKEQIKDKGHRYGWQTCILWLNNPANKDPEILAVSLSLNYAFVIHGPPARSKVDGTAVKVKYFGRLPHCNGVTRRL</sequence>
<evidence type="ECO:0000313" key="6">
    <source>
        <dbReference type="EMBL" id="CAH0491554.1"/>
    </source>
</evidence>
<feature type="chain" id="PRO_5046609760" evidence="5">
    <location>
        <begin position="24"/>
        <end position="180"/>
    </location>
</feature>
<keyword evidence="5" id="KW-0732">Signal</keyword>
<proteinExistence type="inferred from homology"/>
<keyword evidence="4" id="KW-0843">Virulence</keyword>
<dbReference type="PANTHER" id="PTHR33657:SF8">
    <property type="entry name" value="DOMAIN PROTEIN, PUTATIVE (AFU_ORTHOLOGUE AFUA_5G00600)-RELATED"/>
    <property type="match status" value="1"/>
</dbReference>
<keyword evidence="7" id="KW-1185">Reference proteome</keyword>
<comment type="caution">
    <text evidence="6">The sequence shown here is derived from an EMBL/GenBank/DDBJ whole genome shotgun (WGS) entry which is preliminary data.</text>
</comment>
<keyword evidence="3" id="KW-0964">Secreted</keyword>
<dbReference type="Pfam" id="PF05630">
    <property type="entry name" value="NPP1"/>
    <property type="match status" value="1"/>
</dbReference>
<comment type="subcellular location">
    <subcellularLocation>
        <location evidence="1">Secreted</location>
    </subcellularLocation>
</comment>
<comment type="similarity">
    <text evidence="2">Belongs to the Necrosis inducing protein (NPP1) family.</text>
</comment>
<name>A0ABN8CDV2_9STRA</name>
<dbReference type="PANTHER" id="PTHR33657">
    <property type="entry name" value="DOMAIN PROTEIN, PUTATIVE (AFU_ORTHOLOGUE AFUA_5G00600)-RELATED"/>
    <property type="match status" value="1"/>
</dbReference>
<evidence type="ECO:0000256" key="2">
    <source>
        <dbReference type="ARBA" id="ARBA00009520"/>
    </source>
</evidence>